<dbReference type="EMBL" id="JACHEO010000002">
    <property type="protein sequence ID" value="MBB5347150.1"/>
    <property type="molecule type" value="Genomic_DNA"/>
</dbReference>
<comment type="catalytic activity">
    <reaction evidence="5">
        <text>N-acetyl-alpha-D-glucosamine 1-phosphate + UTP + H(+) = UDP-N-acetyl-alpha-D-glucosamine + diphosphate</text>
        <dbReference type="Rhea" id="RHEA:13509"/>
        <dbReference type="ChEBI" id="CHEBI:15378"/>
        <dbReference type="ChEBI" id="CHEBI:33019"/>
        <dbReference type="ChEBI" id="CHEBI:46398"/>
        <dbReference type="ChEBI" id="CHEBI:57705"/>
        <dbReference type="ChEBI" id="CHEBI:57776"/>
        <dbReference type="EC" id="2.7.7.23"/>
    </reaction>
</comment>
<evidence type="ECO:0000256" key="3">
    <source>
        <dbReference type="ARBA" id="ARBA00023315"/>
    </source>
</evidence>
<comment type="caution">
    <text evidence="8">The sequence shown here is derived from an EMBL/GenBank/DDBJ whole genome shotgun (WGS) entry which is preliminary data.</text>
</comment>
<dbReference type="Pfam" id="PF00483">
    <property type="entry name" value="NTP_transferase"/>
    <property type="match status" value="1"/>
</dbReference>
<evidence type="ECO:0000313" key="9">
    <source>
        <dbReference type="Proteomes" id="UP000539642"/>
    </source>
</evidence>
<dbReference type="SUPFAM" id="SSF53448">
    <property type="entry name" value="Nucleotide-diphospho-sugar transferases"/>
    <property type="match status" value="1"/>
</dbReference>
<dbReference type="GO" id="GO:0019134">
    <property type="term" value="F:glucosamine-1-phosphate N-acetyltransferase activity"/>
    <property type="evidence" value="ECO:0007669"/>
    <property type="project" value="UniProtKB-EC"/>
</dbReference>
<name>A0A840V016_9BACT</name>
<dbReference type="Gene3D" id="2.160.10.10">
    <property type="entry name" value="Hexapeptide repeat proteins"/>
    <property type="match status" value="1"/>
</dbReference>
<comment type="function">
    <text evidence="6">Catalyzes the last two sequential reactions in the de novo biosynthetic pathway for UDP-N-acetylglucosamine (UDP-GlcNAc). The C-terminal domain catalyzes the transfer of acetyl group from acetyl coenzyme A to glucosamine-1-phosphate (GlcN-1-P) to produce N-acetylglucosamine-1-phosphate (GlcNAc-1-P), which is converted into UDP-GlcNAc by the transfer of uridine 5-monophosphate (from uridine 5-triphosphate), a reaction catalyzed by the N-terminal domain.</text>
</comment>
<accession>A0A840V016</accession>
<evidence type="ECO:0000256" key="6">
    <source>
        <dbReference type="ARBA" id="ARBA00049628"/>
    </source>
</evidence>
<dbReference type="GO" id="GO:0003977">
    <property type="term" value="F:UDP-N-acetylglucosamine diphosphorylase activity"/>
    <property type="evidence" value="ECO:0007669"/>
    <property type="project" value="UniProtKB-EC"/>
</dbReference>
<dbReference type="PANTHER" id="PTHR43584:SF3">
    <property type="entry name" value="BIFUNCTIONAL PROTEIN GLMU"/>
    <property type="match status" value="1"/>
</dbReference>
<keyword evidence="2 8" id="KW-0548">Nucleotidyltransferase</keyword>
<evidence type="ECO:0000256" key="5">
    <source>
        <dbReference type="ARBA" id="ARBA00048493"/>
    </source>
</evidence>
<evidence type="ECO:0000256" key="1">
    <source>
        <dbReference type="ARBA" id="ARBA00022679"/>
    </source>
</evidence>
<dbReference type="Gene3D" id="3.90.550.10">
    <property type="entry name" value="Spore Coat Polysaccharide Biosynthesis Protein SpsA, Chain A"/>
    <property type="match status" value="1"/>
</dbReference>
<reference evidence="8 9" key="1">
    <citation type="submission" date="2020-08" db="EMBL/GenBank/DDBJ databases">
        <title>Genomic Encyclopedia of Type Strains, Phase IV (KMG-IV): sequencing the most valuable type-strain genomes for metagenomic binning, comparative biology and taxonomic classification.</title>
        <authorList>
            <person name="Goeker M."/>
        </authorList>
    </citation>
    <scope>NUCLEOTIDE SEQUENCE [LARGE SCALE GENOMIC DNA]</scope>
    <source>
        <strain evidence="8 9">DSM 28570</strain>
    </source>
</reference>
<dbReference type="InterPro" id="IPR050065">
    <property type="entry name" value="GlmU-like"/>
</dbReference>
<dbReference type="EC" id="2.3.1.157" evidence="8"/>
<keyword evidence="3 8" id="KW-0012">Acyltransferase</keyword>
<keyword evidence="9" id="KW-1185">Reference proteome</keyword>
<sequence>MKSNRAKVLHEVMAVPMLHHVLHAIAPLHPERTLVVVGHQQDAVEATLAGFEVDSVVQEQQRGTGDAVLAAERSLTGSDWTVLILCGDTPLIRPQTLGDMYTAHQESGAAVTLMTTILDNPTNYGRILHGADGKITAIIEEKDATTEQRAIREINAGIYLTDSRFLFQTLHQVGTDNSQGEVYLTDLISLAVADGRSVHGFTAPHPGDVLGVNSRIELAEAHRELQSRRNRDLMLQGVTMLSPETTFVSYEAVINADTVLHPGTQIRGATRIGRFCHIEPGVILDDCLLQDEVRIGAYSCLSDCKLETRAVIAPHTTLSGFKQSTP</sequence>
<dbReference type="Proteomes" id="UP000539642">
    <property type="component" value="Unassembled WGS sequence"/>
</dbReference>
<dbReference type="EC" id="2.7.7.23" evidence="8"/>
<organism evidence="8 9">
    <name type="scientific">Desulfoprunum benzoelyticum</name>
    <dbReference type="NCBI Taxonomy" id="1506996"/>
    <lineage>
        <taxon>Bacteria</taxon>
        <taxon>Pseudomonadati</taxon>
        <taxon>Thermodesulfobacteriota</taxon>
        <taxon>Desulfobulbia</taxon>
        <taxon>Desulfobulbales</taxon>
        <taxon>Desulfobulbaceae</taxon>
        <taxon>Desulfoprunum</taxon>
    </lineage>
</organism>
<gene>
    <name evidence="8" type="ORF">HNQ81_000860</name>
</gene>
<keyword evidence="1 8" id="KW-0808">Transferase</keyword>
<dbReference type="CDD" id="cd02540">
    <property type="entry name" value="GT2_GlmU_N_bac"/>
    <property type="match status" value="1"/>
</dbReference>
<dbReference type="PANTHER" id="PTHR43584">
    <property type="entry name" value="NUCLEOTIDYL TRANSFERASE"/>
    <property type="match status" value="1"/>
</dbReference>
<comment type="catalytic activity">
    <reaction evidence="4">
        <text>alpha-D-glucosamine 1-phosphate + acetyl-CoA = N-acetyl-alpha-D-glucosamine 1-phosphate + CoA + H(+)</text>
        <dbReference type="Rhea" id="RHEA:13725"/>
        <dbReference type="ChEBI" id="CHEBI:15378"/>
        <dbReference type="ChEBI" id="CHEBI:57287"/>
        <dbReference type="ChEBI" id="CHEBI:57288"/>
        <dbReference type="ChEBI" id="CHEBI:57776"/>
        <dbReference type="ChEBI" id="CHEBI:58516"/>
        <dbReference type="EC" id="2.3.1.157"/>
    </reaction>
</comment>
<protein>
    <submittedName>
        <fullName evidence="8">Bifunctional UDP-N-acetylglucosamine pyrophosphorylase/glucosamine-1-phosphate N-acetyltransferase</fullName>
        <ecNumber evidence="8">2.3.1.157</ecNumber>
        <ecNumber evidence="8">2.7.7.23</ecNumber>
    </submittedName>
</protein>
<evidence type="ECO:0000256" key="4">
    <source>
        <dbReference type="ARBA" id="ARBA00048247"/>
    </source>
</evidence>
<evidence type="ECO:0000313" key="8">
    <source>
        <dbReference type="EMBL" id="MBB5347150.1"/>
    </source>
</evidence>
<dbReference type="InterPro" id="IPR005835">
    <property type="entry name" value="NTP_transferase_dom"/>
</dbReference>
<evidence type="ECO:0000259" key="7">
    <source>
        <dbReference type="Pfam" id="PF00483"/>
    </source>
</evidence>
<feature type="domain" description="Nucleotidyl transferase" evidence="7">
    <location>
        <begin position="6"/>
        <end position="199"/>
    </location>
</feature>
<dbReference type="InterPro" id="IPR029044">
    <property type="entry name" value="Nucleotide-diphossugar_trans"/>
</dbReference>
<evidence type="ECO:0000256" key="2">
    <source>
        <dbReference type="ARBA" id="ARBA00022695"/>
    </source>
</evidence>
<dbReference type="AlphaFoldDB" id="A0A840V016"/>
<proteinExistence type="predicted"/>